<accession>A0A0C1MZM0</accession>
<evidence type="ECO:0000313" key="2">
    <source>
        <dbReference type="Proteomes" id="UP000031258"/>
    </source>
</evidence>
<proteinExistence type="predicted"/>
<dbReference type="RefSeq" id="WP_039455719.1">
    <property type="nucleotide sequence ID" value="NZ_JSWE01000092.1"/>
</dbReference>
<dbReference type="STRING" id="86105.NF27_DP00600"/>
<evidence type="ECO:0000313" key="1">
    <source>
        <dbReference type="EMBL" id="KIE05516.1"/>
    </source>
</evidence>
<organism evidence="1 2">
    <name type="scientific">Candidatus Jidaibacter acanthamoebae</name>
    <dbReference type="NCBI Taxonomy" id="86105"/>
    <lineage>
        <taxon>Bacteria</taxon>
        <taxon>Pseudomonadati</taxon>
        <taxon>Pseudomonadota</taxon>
        <taxon>Alphaproteobacteria</taxon>
        <taxon>Rickettsiales</taxon>
        <taxon>Candidatus Midichloriaceae</taxon>
        <taxon>Candidatus Jidaibacter</taxon>
    </lineage>
</organism>
<gene>
    <name evidence="1" type="ORF">NF27_DP00600</name>
</gene>
<keyword evidence="2" id="KW-1185">Reference proteome</keyword>
<dbReference type="AlphaFoldDB" id="A0A0C1MZM0"/>
<dbReference type="OrthoDB" id="9833980at2"/>
<reference evidence="1 2" key="1">
    <citation type="submission" date="2014-11" db="EMBL/GenBank/DDBJ databases">
        <title>A Rickettsiales Symbiont of Amoebae With Ancient Features.</title>
        <authorList>
            <person name="Schulz F."/>
            <person name="Martijn J."/>
            <person name="Wascher F."/>
            <person name="Kostanjsek R."/>
            <person name="Ettema T.J."/>
            <person name="Horn M."/>
        </authorList>
    </citation>
    <scope>NUCLEOTIDE SEQUENCE [LARGE SCALE GENOMIC DNA]</scope>
    <source>
        <strain evidence="1 2">UWC36</strain>
    </source>
</reference>
<dbReference type="EMBL" id="JSWE01000092">
    <property type="protein sequence ID" value="KIE05516.1"/>
    <property type="molecule type" value="Genomic_DNA"/>
</dbReference>
<protein>
    <submittedName>
        <fullName evidence="1">Uncharacterized protein</fullName>
    </submittedName>
</protein>
<name>A0A0C1MZM0_9RICK</name>
<sequence length="102" mass="11623">MATVTLFTNLETTPSKFSLLSLKGFWLSLFSITGYFKQKKLSTSGSATNSIASRSNLDKEIPKPLTYGVWYEIYKERNKLEFALDSIYSSNLHNLPFEVKDN</sequence>
<comment type="caution">
    <text evidence="1">The sequence shown here is derived from an EMBL/GenBank/DDBJ whole genome shotgun (WGS) entry which is preliminary data.</text>
</comment>
<dbReference type="Proteomes" id="UP000031258">
    <property type="component" value="Unassembled WGS sequence"/>
</dbReference>